<dbReference type="Proteomes" id="UP000238312">
    <property type="component" value="Unassembled WGS sequence"/>
</dbReference>
<sequence length="104" mass="11580">MLTKHQLLRDAAEKESLAAAFTRYARGLAEAFDGIPVEPGDCEPYWTGPAAERFLTRARSLRRELGELEDSCLATAENLRGRAGRLREEAAQFGPSSENDPWGW</sequence>
<evidence type="ECO:0000313" key="2">
    <source>
        <dbReference type="Proteomes" id="UP000238312"/>
    </source>
</evidence>
<gene>
    <name evidence="1" type="ORF">B0I32_102590</name>
</gene>
<dbReference type="EMBL" id="PVNG01000002">
    <property type="protein sequence ID" value="PRX69532.1"/>
    <property type="molecule type" value="Genomic_DNA"/>
</dbReference>
<evidence type="ECO:0008006" key="3">
    <source>
        <dbReference type="Google" id="ProtNLM"/>
    </source>
</evidence>
<dbReference type="OrthoDB" id="3538695at2"/>
<reference evidence="1 2" key="1">
    <citation type="submission" date="2018-03" db="EMBL/GenBank/DDBJ databases">
        <title>Genomic Encyclopedia of Type Strains, Phase III (KMG-III): the genomes of soil and plant-associated and newly described type strains.</title>
        <authorList>
            <person name="Whitman W."/>
        </authorList>
    </citation>
    <scope>NUCLEOTIDE SEQUENCE [LARGE SCALE GENOMIC DNA]</scope>
    <source>
        <strain evidence="1 2">CGMCC 4.7104</strain>
    </source>
</reference>
<evidence type="ECO:0000313" key="1">
    <source>
        <dbReference type="EMBL" id="PRX69532.1"/>
    </source>
</evidence>
<protein>
    <recommendedName>
        <fullName evidence="3">Excreted virulence factor EspC (Type VII ESX diderm)</fullName>
    </recommendedName>
</protein>
<accession>A0A2T0N9T4</accession>
<comment type="caution">
    <text evidence="1">The sequence shown here is derived from an EMBL/GenBank/DDBJ whole genome shotgun (WGS) entry which is preliminary data.</text>
</comment>
<dbReference type="RefSeq" id="WP_106235837.1">
    <property type="nucleotide sequence ID" value="NZ_PVNG01000002.1"/>
</dbReference>
<proteinExistence type="predicted"/>
<keyword evidence="2" id="KW-1185">Reference proteome</keyword>
<organism evidence="1 2">
    <name type="scientific">Nonomuraea fuscirosea</name>
    <dbReference type="NCBI Taxonomy" id="1291556"/>
    <lineage>
        <taxon>Bacteria</taxon>
        <taxon>Bacillati</taxon>
        <taxon>Actinomycetota</taxon>
        <taxon>Actinomycetes</taxon>
        <taxon>Streptosporangiales</taxon>
        <taxon>Streptosporangiaceae</taxon>
        <taxon>Nonomuraea</taxon>
    </lineage>
</organism>
<dbReference type="AlphaFoldDB" id="A0A2T0N9T4"/>
<name>A0A2T0N9T4_9ACTN</name>